<keyword evidence="13" id="KW-1185">Reference proteome</keyword>
<keyword evidence="1 11" id="KW-0813">Transport</keyword>
<protein>
    <recommendedName>
        <fullName evidence="11">Potassium-transporting ATPase KdpC subunit</fullName>
    </recommendedName>
    <alternativeName>
        <fullName evidence="11">ATP phosphohydrolase [potassium-transporting] C chain</fullName>
    </alternativeName>
    <alternativeName>
        <fullName evidence="11">Potassium-binding and translocating subunit C</fullName>
    </alternativeName>
    <alternativeName>
        <fullName evidence="11">Potassium-translocating ATPase C chain</fullName>
    </alternativeName>
</protein>
<dbReference type="HAMAP" id="MF_00276">
    <property type="entry name" value="KdpC"/>
    <property type="match status" value="1"/>
</dbReference>
<evidence type="ECO:0000256" key="3">
    <source>
        <dbReference type="ARBA" id="ARBA00022538"/>
    </source>
</evidence>
<evidence type="ECO:0000256" key="4">
    <source>
        <dbReference type="ARBA" id="ARBA00022692"/>
    </source>
</evidence>
<name>A0A1H2TS93_9BACL</name>
<dbReference type="Pfam" id="PF02669">
    <property type="entry name" value="KdpC"/>
    <property type="match status" value="1"/>
</dbReference>
<evidence type="ECO:0000256" key="2">
    <source>
        <dbReference type="ARBA" id="ARBA00022475"/>
    </source>
</evidence>
<dbReference type="OrthoDB" id="9809491at2"/>
<keyword evidence="8 11" id="KW-1133">Transmembrane helix</keyword>
<keyword evidence="2 11" id="KW-1003">Cell membrane</keyword>
<evidence type="ECO:0000256" key="1">
    <source>
        <dbReference type="ARBA" id="ARBA00022448"/>
    </source>
</evidence>
<sequence>MKAIRISLLMVVICGLVYPLLMTGLSQLLFPYQAQGSIMKDSKGKALGSEIIGQKFTSDRYFHGRVSSIDYDASGSGSENYAPSNKQMIERTEKEATKRLKENPGATKGDVPLDLITNSGSGLDPQISPEAARFQIPRVARATKVSEEKLSSLVSFYTEKKELGVFGEPRVNVLKLNQALDAIVQKNKG</sequence>
<comment type="subunit">
    <text evidence="11">The system is composed of three essential subunits: KdpA, KdpB and KdpC.</text>
</comment>
<dbReference type="NCBIfam" id="TIGR00681">
    <property type="entry name" value="kdpC"/>
    <property type="match status" value="1"/>
</dbReference>
<feature type="transmembrane region" description="Helical" evidence="11">
    <location>
        <begin position="6"/>
        <end position="30"/>
    </location>
</feature>
<keyword evidence="7 11" id="KW-0630">Potassium</keyword>
<evidence type="ECO:0000313" key="13">
    <source>
        <dbReference type="Proteomes" id="UP000198534"/>
    </source>
</evidence>
<dbReference type="NCBIfam" id="NF001454">
    <property type="entry name" value="PRK00315.1"/>
    <property type="match status" value="1"/>
</dbReference>
<evidence type="ECO:0000256" key="11">
    <source>
        <dbReference type="HAMAP-Rule" id="MF_00276"/>
    </source>
</evidence>
<evidence type="ECO:0000256" key="10">
    <source>
        <dbReference type="ARBA" id="ARBA00023136"/>
    </source>
</evidence>
<evidence type="ECO:0000313" key="12">
    <source>
        <dbReference type="EMBL" id="SDW46139.1"/>
    </source>
</evidence>
<dbReference type="PANTHER" id="PTHR30042:SF2">
    <property type="entry name" value="POTASSIUM-TRANSPORTING ATPASE KDPC SUBUNIT"/>
    <property type="match status" value="1"/>
</dbReference>
<evidence type="ECO:0000256" key="8">
    <source>
        <dbReference type="ARBA" id="ARBA00022989"/>
    </source>
</evidence>
<dbReference type="PANTHER" id="PTHR30042">
    <property type="entry name" value="POTASSIUM-TRANSPORTING ATPASE C CHAIN"/>
    <property type="match status" value="1"/>
</dbReference>
<evidence type="ECO:0000256" key="7">
    <source>
        <dbReference type="ARBA" id="ARBA00022958"/>
    </source>
</evidence>
<gene>
    <name evidence="11" type="primary">kdpC</name>
    <name evidence="12" type="ORF">SAMN05444487_103217</name>
</gene>
<comment type="subcellular location">
    <subcellularLocation>
        <location evidence="11">Cell membrane</location>
        <topology evidence="11">Single-pass membrane protein</topology>
    </subcellularLocation>
</comment>
<organism evidence="12 13">
    <name type="scientific">Marininema mesophilum</name>
    <dbReference type="NCBI Taxonomy" id="1048340"/>
    <lineage>
        <taxon>Bacteria</taxon>
        <taxon>Bacillati</taxon>
        <taxon>Bacillota</taxon>
        <taxon>Bacilli</taxon>
        <taxon>Bacillales</taxon>
        <taxon>Thermoactinomycetaceae</taxon>
        <taxon>Marininema</taxon>
    </lineage>
</organism>
<dbReference type="GO" id="GO:0005886">
    <property type="term" value="C:plasma membrane"/>
    <property type="evidence" value="ECO:0007669"/>
    <property type="project" value="UniProtKB-SubCell"/>
</dbReference>
<keyword evidence="9 11" id="KW-0406">Ion transport</keyword>
<dbReference type="GO" id="GO:0005524">
    <property type="term" value="F:ATP binding"/>
    <property type="evidence" value="ECO:0007669"/>
    <property type="project" value="UniProtKB-UniRule"/>
</dbReference>
<dbReference type="EMBL" id="FNNQ01000003">
    <property type="protein sequence ID" value="SDW46139.1"/>
    <property type="molecule type" value="Genomic_DNA"/>
</dbReference>
<proteinExistence type="inferred from homology"/>
<dbReference type="InterPro" id="IPR003820">
    <property type="entry name" value="KdpC"/>
</dbReference>
<keyword evidence="3 11" id="KW-0633">Potassium transport</keyword>
<comment type="similarity">
    <text evidence="11">Belongs to the KdpC family.</text>
</comment>
<evidence type="ECO:0000256" key="5">
    <source>
        <dbReference type="ARBA" id="ARBA00022741"/>
    </source>
</evidence>
<keyword evidence="10 11" id="KW-0472">Membrane</keyword>
<evidence type="ECO:0000256" key="9">
    <source>
        <dbReference type="ARBA" id="ARBA00023065"/>
    </source>
</evidence>
<dbReference type="STRING" id="1048340.SAMN05444487_103217"/>
<reference evidence="12 13" key="1">
    <citation type="submission" date="2016-10" db="EMBL/GenBank/DDBJ databases">
        <authorList>
            <person name="de Groot N.N."/>
        </authorList>
    </citation>
    <scope>NUCLEOTIDE SEQUENCE [LARGE SCALE GENOMIC DNA]</scope>
    <source>
        <strain evidence="12 13">DSM 45610</strain>
    </source>
</reference>
<keyword evidence="6 11" id="KW-0067">ATP-binding</keyword>
<comment type="function">
    <text evidence="11">Part of the high-affinity ATP-driven potassium transport (or Kdp) system, which catalyzes the hydrolysis of ATP coupled with the electrogenic transport of potassium into the cytoplasm. This subunit acts as a catalytic chaperone that increases the ATP-binding affinity of the ATP-hydrolyzing subunit KdpB by the formation of a transient KdpB/KdpC/ATP ternary complex.</text>
</comment>
<dbReference type="AlphaFoldDB" id="A0A1H2TS93"/>
<dbReference type="RefSeq" id="WP_091736889.1">
    <property type="nucleotide sequence ID" value="NZ_FNNQ01000003.1"/>
</dbReference>
<accession>A0A1H2TS93</accession>
<keyword evidence="5 11" id="KW-0547">Nucleotide-binding</keyword>
<keyword evidence="4 11" id="KW-0812">Transmembrane</keyword>
<evidence type="ECO:0000256" key="6">
    <source>
        <dbReference type="ARBA" id="ARBA00022840"/>
    </source>
</evidence>
<dbReference type="GO" id="GO:0008556">
    <property type="term" value="F:P-type potassium transmembrane transporter activity"/>
    <property type="evidence" value="ECO:0007669"/>
    <property type="project" value="InterPro"/>
</dbReference>
<dbReference type="PIRSF" id="PIRSF001296">
    <property type="entry name" value="K_ATPase_KdpC"/>
    <property type="match status" value="1"/>
</dbReference>
<dbReference type="Proteomes" id="UP000198534">
    <property type="component" value="Unassembled WGS sequence"/>
</dbReference>